<dbReference type="Pfam" id="PF13946">
    <property type="entry name" value="DUF4214"/>
    <property type="match status" value="1"/>
</dbReference>
<gene>
    <name evidence="4" type="ORF">LKD81_17835</name>
</gene>
<dbReference type="InterPro" id="IPR014755">
    <property type="entry name" value="Cu-Rt/internalin_Ig-like"/>
</dbReference>
<dbReference type="RefSeq" id="WP_308455190.1">
    <property type="nucleotide sequence ID" value="NZ_JAJEQR010000105.1"/>
</dbReference>
<dbReference type="InterPro" id="IPR025282">
    <property type="entry name" value="DUF4214"/>
</dbReference>
<evidence type="ECO:0000259" key="3">
    <source>
        <dbReference type="Pfam" id="PF13946"/>
    </source>
</evidence>
<evidence type="ECO:0000256" key="2">
    <source>
        <dbReference type="SAM" id="Coils"/>
    </source>
</evidence>
<dbReference type="EMBL" id="JAJEQR010000105">
    <property type="protein sequence ID" value="MCC2232813.1"/>
    <property type="molecule type" value="Genomic_DNA"/>
</dbReference>
<feature type="coiled-coil region" evidence="2">
    <location>
        <begin position="860"/>
        <end position="887"/>
    </location>
</feature>
<evidence type="ECO:0000256" key="1">
    <source>
        <dbReference type="ARBA" id="ARBA00022729"/>
    </source>
</evidence>
<evidence type="ECO:0000313" key="4">
    <source>
        <dbReference type="EMBL" id="MCC2232813.1"/>
    </source>
</evidence>
<feature type="non-terminal residue" evidence="4">
    <location>
        <position position="1995"/>
    </location>
</feature>
<keyword evidence="1" id="KW-0732">Signal</keyword>
<accession>A0AAE3EDM8</accession>
<reference evidence="4" key="1">
    <citation type="submission" date="2021-10" db="EMBL/GenBank/DDBJ databases">
        <title>Anaerobic single-cell dispensing facilitates the cultivation of human gut bacteria.</title>
        <authorList>
            <person name="Afrizal A."/>
        </authorList>
    </citation>
    <scope>NUCLEOTIDE SEQUENCE</scope>
    <source>
        <strain evidence="4">CLA-AA-H215</strain>
    </source>
</reference>
<dbReference type="PANTHER" id="PTHR22946:SF0">
    <property type="entry name" value="DIENELACTONE HYDROLASE DOMAIN-CONTAINING PROTEIN"/>
    <property type="match status" value="1"/>
</dbReference>
<dbReference type="Gene3D" id="1.10.3130.20">
    <property type="entry name" value="Phycobilisome linker domain"/>
    <property type="match status" value="1"/>
</dbReference>
<keyword evidence="2" id="KW-0175">Coiled coil</keyword>
<proteinExistence type="predicted"/>
<feature type="domain" description="DUF4214" evidence="3">
    <location>
        <begin position="1929"/>
        <end position="1993"/>
    </location>
</feature>
<organism evidence="4 5">
    <name type="scientific">Hominifimenecus microfluidus</name>
    <dbReference type="NCBI Taxonomy" id="2885348"/>
    <lineage>
        <taxon>Bacteria</taxon>
        <taxon>Bacillati</taxon>
        <taxon>Bacillota</taxon>
        <taxon>Clostridia</taxon>
        <taxon>Lachnospirales</taxon>
        <taxon>Lachnospiraceae</taxon>
        <taxon>Hominifimenecus</taxon>
    </lineage>
</organism>
<dbReference type="InterPro" id="IPR050261">
    <property type="entry name" value="FrsA_esterase"/>
</dbReference>
<evidence type="ECO:0000313" key="5">
    <source>
        <dbReference type="Proteomes" id="UP001198182"/>
    </source>
</evidence>
<dbReference type="InterPro" id="IPR038255">
    <property type="entry name" value="PBS_linker_sf"/>
</dbReference>
<feature type="non-terminal residue" evidence="4">
    <location>
        <position position="1"/>
    </location>
</feature>
<keyword evidence="5" id="KW-1185">Reference proteome</keyword>
<name>A0AAE3EDM8_9FIRM</name>
<dbReference type="Proteomes" id="UP001198182">
    <property type="component" value="Unassembled WGS sequence"/>
</dbReference>
<protein>
    <submittedName>
        <fullName evidence="4">DUF4214 domain-containing protein</fullName>
    </submittedName>
</protein>
<dbReference type="InterPro" id="IPR029058">
    <property type="entry name" value="AB_hydrolase_fold"/>
</dbReference>
<dbReference type="Gene3D" id="2.60.40.1220">
    <property type="match status" value="1"/>
</dbReference>
<dbReference type="PANTHER" id="PTHR22946">
    <property type="entry name" value="DIENELACTONE HYDROLASE DOMAIN-CONTAINING PROTEIN-RELATED"/>
    <property type="match status" value="1"/>
</dbReference>
<sequence>KYTKIDRDRIILHGNSRGTMASNTVILALTGLPYINNQIAKENQQPLTLDKSVYDFDISVYLCHNGTLGGNYWNEEAREAIAKTGLRVWAFDGQQDTNNVDNVAALIADYEKAGVKDYDIRLSGYPTNIYFYWGESDHSTTRINFWYFADEPFHGPDVEVVDGQLVYNTELEPGDTYTLPSEWFGKNAGSSKDGYAYTIYEENFEDWALQKVEPEVLPEAEDIDAITELPYDFSQAAQLPLTGYFTKAISEGRTVKVYIPENASIRSYFTVIAVPDDIDTTEFLTESGWFNIADEEGECLFVLEPGADGWESAADETAYVDAAMSFARGCKNANNVMVFSTFGEFYFAGYGEGAPALERYAAANPILVIAQVYMGSDGLAADALNTLGSAVYEGSKAEGSGRETKDEIYEILGGKLLKRSEVAVPTWLINYGADSKAYWSAANDVLTANYSDDVLGTVYPQDINSDAYATLYANTRRKAAGEQYGLSLVAVKSAEVDYLDPAFTDDLRQYLEDYTRYDTTMAYSNALAERLDYTESLMAAQDAAKDGQVIETLNDVFDIWAFESAIVPETGATMYTGIAAFADNAKDGDGVADPREFMIYVPTSAQVEGHKAPIVFVYAGNSQTDRIFFDCTQWWKIAEEEGVVLAFPCETYSNNSVSVSHADNTGMYQLMLGMIEAHINGQLADIDYSRMYCTGQSAGSAATQTFAQVNPEFFAAVASTSAGSLNAQATGKAIPAYLLHGLGDSNGGYTLFQEENAWRGIFNYYLKADGLGSLADFTAEDTAYSYKFLEGTYIADAGRYSDTYNFAGEDGIPLVRYTRTSLRPHNCYPEESWLMWNFLKHYSFEVSENGIVDRYYSESAFAEEDAVEILENKSAELQAQVESIDTVTIPNFYGQKVGTVTVTFKEGTDMAAVKNAGVTLYDRGSLDAQFGEVKISDVKYDGNKVILTIDQGSEKVTDRSRNAFGIYATMSWYIDSEGNIFYGKEDTTDALGMTIHANKTGKGYQARKNLDLILCVGDTDLTEGLAMTDGVGNLLEGTVWNKVVNEGYDDIKTMMVDVGWKAEGYTMMGDKGEVPVNVIWPEGYDAKRAEKYPVVVYQCGSGLCYWELTDTSVDGVLAPANNPGCNYSFDNMMTGWAEAYPEAIILSVDVHNTSEVVAAKEVAGVLDYFIANYNVDKDKIVGVGNSYGTFVVSDLIRQRPDLVSAFVENNGDLGNHANQAEVNGTLKNSSLKKWTADELKAMIDNQIAVWFINGETDIAHPAVQQDAYTILKREYKAAGMSDEWIDQYLRASGYQSWNFKAWGESDHSCTKITAWYYLQNAYLAPNEDGEVLKPGDTYRLTGKEDAQYYGADKFDYKVYAESISEWAKKAVSRDEEEHLQAQVTDIQYTIVKNFYGYKVGEVTVTFDKDVDATALAAADFVLYDRGSANPYFGEVKIANVKVAGNVVTLTIDQGSDKVTDRSRNTYGALTTTGWYRDTAGNIFFGSEDANDELGIAINPNLTGKSCFPRENLDLILCVNTTEPKNGIASTDGMGNLLKDTVWTKITDESGLSEIMLEMVDPGWKAEGYTIVNEAEKTEGKVPVHVIYPDGYDKNRAEKYPVIFYQAGGGVCYWELTDLNQAGVYAPATNLGDNTVYDVMMTKWHEAVPEAIIMSVNVHSNLTESPREIAGVLDYAIKNWNVDKEKIVGVGNSMGTLIISELLRQRSDLVTAFVECNGNLGGMASADKLDGTLANSSFANWSEKDVEAFIKNEVAVWMFNGETDGDNPAAQQDIIEIVKNLYRENGKSEEWIDSHVRASGLQSWKFKQWGETDHSVTKVVAWNYIENPYTDVNAGQKPLKAGDIYHFTGVENYNKYQYTMDYEYVVYEESVSKWVRNLFAGTYEKPEYTDVEAFVARLYEYVLGRTPDQKGLDAWVSQLTSGANGGEEVAKGFIFSNEYIRKNTSNDAFVEMLYNTLLDRKSDAAGKKAWVAQLNSGVSREEIVEGFIHSNEFIGI</sequence>
<comment type="caution">
    <text evidence="4">The sequence shown here is derived from an EMBL/GenBank/DDBJ whole genome shotgun (WGS) entry which is preliminary data.</text>
</comment>
<dbReference type="SUPFAM" id="SSF53474">
    <property type="entry name" value="alpha/beta-Hydrolases"/>
    <property type="match status" value="3"/>
</dbReference>
<dbReference type="Gene3D" id="3.40.50.1820">
    <property type="entry name" value="alpha/beta hydrolase"/>
    <property type="match status" value="3"/>
</dbReference>